<feature type="binding site" evidence="9">
    <location>
        <position position="281"/>
    </location>
    <ligand>
        <name>ATP</name>
        <dbReference type="ChEBI" id="CHEBI:30616"/>
    </ligand>
</feature>
<dbReference type="NCBIfam" id="TIGR01359">
    <property type="entry name" value="UMP_CMP_kin_fam"/>
    <property type="match status" value="1"/>
</dbReference>
<evidence type="ECO:0000256" key="2">
    <source>
        <dbReference type="ARBA" id="ARBA00022679"/>
    </source>
</evidence>
<evidence type="ECO:0000256" key="1">
    <source>
        <dbReference type="ARBA" id="ARBA00022490"/>
    </source>
</evidence>
<feature type="region of interest" description="LID" evidence="9">
    <location>
        <begin position="235"/>
        <end position="245"/>
    </location>
</feature>
<dbReference type="EMBL" id="DF836338">
    <property type="protein sequence ID" value="GAN03809.1"/>
    <property type="molecule type" value="Genomic_DNA"/>
</dbReference>
<accession>A0A0C9M9D2</accession>
<reference evidence="11" key="1">
    <citation type="submission" date="2014-09" db="EMBL/GenBank/DDBJ databases">
        <title>Draft genome sequence of an oleaginous Mucoromycotina fungus Mucor ambiguus NBRC6742.</title>
        <authorList>
            <person name="Takeda I."/>
            <person name="Yamane N."/>
            <person name="Morita T."/>
            <person name="Tamano K."/>
            <person name="Machida M."/>
            <person name="Baker S."/>
            <person name="Koike H."/>
        </authorList>
    </citation>
    <scope>NUCLEOTIDE SEQUENCE</scope>
    <source>
        <strain evidence="11">NBRC 6742</strain>
    </source>
</reference>
<dbReference type="PANTHER" id="PTHR23359">
    <property type="entry name" value="NUCLEOTIDE KINASE"/>
    <property type="match status" value="1"/>
</dbReference>
<gene>
    <name evidence="11" type="ORF">MAM1_0049c03264</name>
</gene>
<feature type="binding site" evidence="9">
    <location>
        <position position="236"/>
    </location>
    <ligand>
        <name>ATP</name>
        <dbReference type="ChEBI" id="CHEBI:30616"/>
    </ligand>
</feature>
<dbReference type="InterPro" id="IPR027417">
    <property type="entry name" value="P-loop_NTPase"/>
</dbReference>
<evidence type="ECO:0000313" key="12">
    <source>
        <dbReference type="Proteomes" id="UP000053815"/>
    </source>
</evidence>
<organism evidence="11">
    <name type="scientific">Mucor ambiguus</name>
    <dbReference type="NCBI Taxonomy" id="91626"/>
    <lineage>
        <taxon>Eukaryota</taxon>
        <taxon>Fungi</taxon>
        <taxon>Fungi incertae sedis</taxon>
        <taxon>Mucoromycota</taxon>
        <taxon>Mucoromycotina</taxon>
        <taxon>Mucoromycetes</taxon>
        <taxon>Mucorales</taxon>
        <taxon>Mucorineae</taxon>
        <taxon>Mucoraceae</taxon>
        <taxon>Mucor</taxon>
    </lineage>
</organism>
<dbReference type="GO" id="GO:0005524">
    <property type="term" value="F:ATP binding"/>
    <property type="evidence" value="ECO:0007669"/>
    <property type="project" value="UniProtKB-KW"/>
</dbReference>
<comment type="domain">
    <text evidence="9">Consists of three domains, a large central CORE domain and two small peripheral domains, NMPbind and LID, which undergo movements during catalysis. The LID domain closes over the site of phosphoryl transfer upon ATP binding. Assembling and dissambling the active center during each catalytic cycle provides an effective means to prevent ATP hydrolysis.</text>
</comment>
<dbReference type="SUPFAM" id="SSF52540">
    <property type="entry name" value="P-loop containing nucleoside triphosphate hydrolases"/>
    <property type="match status" value="1"/>
</dbReference>
<dbReference type="PROSITE" id="PS00113">
    <property type="entry name" value="ADENYLATE_KINASE"/>
    <property type="match status" value="1"/>
</dbReference>
<comment type="subunit">
    <text evidence="9">Monomer.</text>
</comment>
<comment type="similarity">
    <text evidence="9">Belongs to the adenylate kinase family. UMP-CMP kinase subfamily.</text>
</comment>
<dbReference type="GO" id="GO:0006207">
    <property type="term" value="P:'de novo' pyrimidine nucleobase biosynthetic process"/>
    <property type="evidence" value="ECO:0007669"/>
    <property type="project" value="InterPro"/>
</dbReference>
<comment type="subcellular location">
    <subcellularLocation>
        <location evidence="9">Cytoplasm</location>
    </subcellularLocation>
    <subcellularLocation>
        <location evidence="9">Nucleus</location>
    </subcellularLocation>
    <text evidence="9">Predominantly cytoplasmic.</text>
</comment>
<evidence type="ECO:0000256" key="5">
    <source>
        <dbReference type="ARBA" id="ARBA00022840"/>
    </source>
</evidence>
<dbReference type="GO" id="GO:0033862">
    <property type="term" value="F:UMP kinase activity"/>
    <property type="evidence" value="ECO:0007669"/>
    <property type="project" value="RHEA"/>
</dbReference>
<dbReference type="GO" id="GO:0006221">
    <property type="term" value="P:pyrimidine nucleotide biosynthetic process"/>
    <property type="evidence" value="ECO:0007669"/>
    <property type="project" value="UniProtKB-UniRule"/>
</dbReference>
<dbReference type="PRINTS" id="PR00094">
    <property type="entry name" value="ADENYLTKNASE"/>
</dbReference>
<feature type="binding site" evidence="9">
    <location>
        <begin position="167"/>
        <end position="169"/>
    </location>
    <ligand>
        <name>a ribonucleoside 5'-phosphate</name>
        <dbReference type="ChEBI" id="CHEBI:58043"/>
    </ligand>
</feature>
<dbReference type="GO" id="GO:0005634">
    <property type="term" value="C:nucleus"/>
    <property type="evidence" value="ECO:0007669"/>
    <property type="project" value="UniProtKB-SubCell"/>
</dbReference>
<evidence type="ECO:0000256" key="3">
    <source>
        <dbReference type="ARBA" id="ARBA00022741"/>
    </source>
</evidence>
<keyword evidence="7 9" id="KW-0539">Nucleus</keyword>
<dbReference type="InterPro" id="IPR033690">
    <property type="entry name" value="Adenylat_kinase_CS"/>
</dbReference>
<dbReference type="GO" id="GO:0005737">
    <property type="term" value="C:cytoplasm"/>
    <property type="evidence" value="ECO:0007669"/>
    <property type="project" value="UniProtKB-SubCell"/>
</dbReference>
<feature type="binding site" evidence="9">
    <location>
        <begin position="119"/>
        <end position="124"/>
    </location>
    <ligand>
        <name>ATP</name>
        <dbReference type="ChEBI" id="CHEBI:30616"/>
    </ligand>
</feature>
<dbReference type="CDD" id="cd01428">
    <property type="entry name" value="ADK"/>
    <property type="match status" value="1"/>
</dbReference>
<name>A0A0C9M9D2_9FUNG</name>
<feature type="binding site" evidence="9">
    <location>
        <position position="242"/>
    </location>
    <ligand>
        <name>a ribonucleoside 5'-phosphate</name>
        <dbReference type="ChEBI" id="CHEBI:58043"/>
    </ligand>
</feature>
<comment type="cofactor">
    <cofactor evidence="9">
        <name>Mg(2+)</name>
        <dbReference type="ChEBI" id="CHEBI:18420"/>
    </cofactor>
    <text evidence="9">Binds 1 Mg(2+) ion per monomer.</text>
</comment>
<keyword evidence="12" id="KW-1185">Reference proteome</keyword>
<dbReference type="AlphaFoldDB" id="A0A0C9M9D2"/>
<dbReference type="FunFam" id="3.40.50.300:FF:000315">
    <property type="entry name" value="Adenylate kinase 1"/>
    <property type="match status" value="1"/>
</dbReference>
<feature type="binding site" evidence="9">
    <location>
        <position position="145"/>
    </location>
    <ligand>
        <name>a ribonucleoside 5'-phosphate</name>
        <dbReference type="ChEBI" id="CHEBI:58043"/>
    </ligand>
</feature>
<keyword evidence="6 9" id="KW-0665">Pyrimidine biosynthesis</keyword>
<keyword evidence="5 9" id="KW-0067">ATP-binding</keyword>
<evidence type="ECO:0000256" key="9">
    <source>
        <dbReference type="HAMAP-Rule" id="MF_03172"/>
    </source>
</evidence>
<evidence type="ECO:0000256" key="10">
    <source>
        <dbReference type="SAM" id="MobiDB-lite"/>
    </source>
</evidence>
<dbReference type="Gene3D" id="3.40.50.300">
    <property type="entry name" value="P-loop containing nucleotide triphosphate hydrolases"/>
    <property type="match status" value="1"/>
</dbReference>
<dbReference type="HAMAP" id="MF_00235">
    <property type="entry name" value="Adenylate_kinase_Adk"/>
    <property type="match status" value="1"/>
</dbReference>
<evidence type="ECO:0000256" key="6">
    <source>
        <dbReference type="ARBA" id="ARBA00022975"/>
    </source>
</evidence>
<protein>
    <recommendedName>
        <fullName evidence="9">Uridylate kinase</fullName>
        <shortName evidence="9">UK</shortName>
        <ecNumber evidence="9">2.7.4.14</ecNumber>
    </recommendedName>
    <alternativeName>
        <fullName evidence="9">ATP:UMP phosphotransferase</fullName>
    </alternativeName>
    <alternativeName>
        <fullName evidence="9">Deoxycytidylate kinase</fullName>
        <shortName evidence="9">CK</shortName>
        <shortName evidence="9">dCMP kinase</shortName>
    </alternativeName>
    <alternativeName>
        <fullName evidence="9">Uridine monophosphate kinase</fullName>
        <shortName evidence="9">UMP kinase</shortName>
        <shortName evidence="9">UMPK</shortName>
    </alternativeName>
</protein>
<feature type="binding site" evidence="9">
    <location>
        <position position="253"/>
    </location>
    <ligand>
        <name>a ribonucleoside 5'-phosphate</name>
        <dbReference type="ChEBI" id="CHEBI:58043"/>
    </ligand>
</feature>
<dbReference type="Proteomes" id="UP000053815">
    <property type="component" value="Unassembled WGS sequence"/>
</dbReference>
<dbReference type="OrthoDB" id="442176at2759"/>
<keyword evidence="3 9" id="KW-0547">Nucleotide-binding</keyword>
<dbReference type="EC" id="2.7.4.14" evidence="9"/>
<sequence length="302" mass="34184">MFRNIVRSSNKLAFANTKRHATHRLYSTAPPPNNSNKPSVPAMLAVASMGFAAYYQIVQSREGKTMPRRKEFTTPEEEEALRQKRLAEVKAKRDAQNLKPIPAFSSEEVTVVFVLGGPGAGKGTQCENLTKDYGFVHLSAGDLLRAEQKREGSKYGELINNYIKDGLIVPMEVTIALLEQAMKEAIKEGKGTRFLIDGFPRKMDQAVKFEEVVVPSKLVLFFECPEEVMLKRLLKRGENSGRVDDNIESIRKRFVVFTETSMPVVEAYEKQDKVKKISCDQPVEQVYQHVKTIFDDMFAEKK</sequence>
<feature type="region of interest" description="Disordered" evidence="10">
    <location>
        <begin position="13"/>
        <end position="37"/>
    </location>
</feature>
<dbReference type="Pfam" id="PF00406">
    <property type="entry name" value="ADK"/>
    <property type="match status" value="1"/>
</dbReference>
<proteinExistence type="inferred from homology"/>
<dbReference type="STRING" id="91626.A0A0C9M9D2"/>
<dbReference type="InterPro" id="IPR006266">
    <property type="entry name" value="UMP_CMP_kinase"/>
</dbReference>
<feature type="binding site" evidence="9">
    <location>
        <begin position="198"/>
        <end position="201"/>
    </location>
    <ligand>
        <name>a ribonucleoside 5'-phosphate</name>
        <dbReference type="ChEBI" id="CHEBI:58043"/>
    </ligand>
</feature>
<feature type="binding site" evidence="9">
    <location>
        <position position="205"/>
    </location>
    <ligand>
        <name>a ribonucleoside 5'-phosphate</name>
        <dbReference type="ChEBI" id="CHEBI:58043"/>
    </ligand>
</feature>
<comment type="catalytic activity">
    <reaction evidence="8 9">
        <text>UMP + ATP = UDP + ADP</text>
        <dbReference type="Rhea" id="RHEA:24400"/>
        <dbReference type="ChEBI" id="CHEBI:30616"/>
        <dbReference type="ChEBI" id="CHEBI:57865"/>
        <dbReference type="ChEBI" id="CHEBI:58223"/>
        <dbReference type="ChEBI" id="CHEBI:456216"/>
        <dbReference type="EC" id="2.7.4.14"/>
    </reaction>
</comment>
<dbReference type="InterPro" id="IPR000850">
    <property type="entry name" value="Adenylat/UMP-CMP_kin"/>
</dbReference>
<evidence type="ECO:0000256" key="8">
    <source>
        <dbReference type="ARBA" id="ARBA00048116"/>
    </source>
</evidence>
<feature type="region of interest" description="NMPbind" evidence="9">
    <location>
        <begin position="139"/>
        <end position="169"/>
    </location>
</feature>
<evidence type="ECO:0000256" key="7">
    <source>
        <dbReference type="ARBA" id="ARBA00023242"/>
    </source>
</evidence>
<comment type="function">
    <text evidence="9">Catalyzes the phosphorylation of pyrimidine nucleoside monophosphates at the expense of ATP. Plays an important role in de novo pyrimidine nucleotide biosynthesis. Has preference for UMP and dUMP as phosphate acceptors, but can also use CMP, dCMP and AMP.</text>
</comment>
<dbReference type="HAMAP" id="MF_03172">
    <property type="entry name" value="Adenylate_kinase_UMP_CMP_kin"/>
    <property type="match status" value="1"/>
</dbReference>
<keyword evidence="1 9" id="KW-0963">Cytoplasm</keyword>
<keyword evidence="4 9" id="KW-0418">Kinase</keyword>
<evidence type="ECO:0000313" key="11">
    <source>
        <dbReference type="EMBL" id="GAN03809.1"/>
    </source>
</evidence>
<keyword evidence="2 9" id="KW-0808">Transferase</keyword>
<evidence type="ECO:0000256" key="4">
    <source>
        <dbReference type="ARBA" id="ARBA00022777"/>
    </source>
</evidence>